<dbReference type="Gene3D" id="1.10.10.10">
    <property type="entry name" value="Winged helix-like DNA-binding domain superfamily/Winged helix DNA-binding domain"/>
    <property type="match status" value="1"/>
</dbReference>
<evidence type="ECO:0000256" key="4">
    <source>
        <dbReference type="ARBA" id="ARBA00023125"/>
    </source>
</evidence>
<keyword evidence="5" id="KW-0804">Transcription</keyword>
<dbReference type="Gene3D" id="3.40.190.10">
    <property type="entry name" value="Periplasmic binding protein-like II"/>
    <property type="match status" value="2"/>
</dbReference>
<feature type="domain" description="HTH lysR-type" evidence="6">
    <location>
        <begin position="11"/>
        <end position="67"/>
    </location>
</feature>
<dbReference type="Pfam" id="PF00126">
    <property type="entry name" value="HTH_1"/>
    <property type="match status" value="1"/>
</dbReference>
<dbReference type="InterPro" id="IPR036388">
    <property type="entry name" value="WH-like_DNA-bd_sf"/>
</dbReference>
<dbReference type="PANTHER" id="PTHR30118">
    <property type="entry name" value="HTH-TYPE TRANSCRIPTIONAL REGULATOR LEUO-RELATED"/>
    <property type="match status" value="1"/>
</dbReference>
<accession>A0A2W7BYI8</accession>
<dbReference type="OrthoDB" id="528082at2"/>
<comment type="caution">
    <text evidence="7">The sequence shown here is derived from an EMBL/GenBank/DDBJ whole genome shotgun (WGS) entry which is preliminary data.</text>
</comment>
<keyword evidence="3" id="KW-0805">Transcription regulation</keyword>
<gene>
    <name evidence="7" type="ORF">B5V02_24805</name>
</gene>
<name>A0A2W7BYI8_9HYPH</name>
<evidence type="ECO:0000259" key="6">
    <source>
        <dbReference type="PROSITE" id="PS50931"/>
    </source>
</evidence>
<protein>
    <recommendedName>
        <fullName evidence="6">HTH lysR-type domain-containing protein</fullName>
    </recommendedName>
</protein>
<dbReference type="EMBL" id="MZXV01000055">
    <property type="protein sequence ID" value="PZV35852.1"/>
    <property type="molecule type" value="Genomic_DNA"/>
</dbReference>
<keyword evidence="8" id="KW-1185">Reference proteome</keyword>
<organism evidence="7 8">
    <name type="scientific">Mesorhizobium kowhaii</name>
    <dbReference type="NCBI Taxonomy" id="1300272"/>
    <lineage>
        <taxon>Bacteria</taxon>
        <taxon>Pseudomonadati</taxon>
        <taxon>Pseudomonadota</taxon>
        <taxon>Alphaproteobacteria</taxon>
        <taxon>Hyphomicrobiales</taxon>
        <taxon>Phyllobacteriaceae</taxon>
        <taxon>Mesorhizobium</taxon>
    </lineage>
</organism>
<dbReference type="SUPFAM" id="SSF53850">
    <property type="entry name" value="Periplasmic binding protein-like II"/>
    <property type="match status" value="1"/>
</dbReference>
<proteinExistence type="inferred from homology"/>
<evidence type="ECO:0000256" key="2">
    <source>
        <dbReference type="ARBA" id="ARBA00022458"/>
    </source>
</evidence>
<comment type="similarity">
    <text evidence="1">Belongs to the LysR transcriptional regulatory family.</text>
</comment>
<dbReference type="AlphaFoldDB" id="A0A2W7BYI8"/>
<dbReference type="PANTHER" id="PTHR30118:SF15">
    <property type="entry name" value="TRANSCRIPTIONAL REGULATORY PROTEIN"/>
    <property type="match status" value="1"/>
</dbReference>
<dbReference type="GO" id="GO:0003700">
    <property type="term" value="F:DNA-binding transcription factor activity"/>
    <property type="evidence" value="ECO:0007669"/>
    <property type="project" value="InterPro"/>
</dbReference>
<dbReference type="Pfam" id="PF03466">
    <property type="entry name" value="LysR_substrate"/>
    <property type="match status" value="1"/>
</dbReference>
<evidence type="ECO:0000256" key="3">
    <source>
        <dbReference type="ARBA" id="ARBA00023015"/>
    </source>
</evidence>
<sequence length="325" mass="35628">MLNEIDLSRADLNLLKLFEVVLQERHVGRAGDRLRLSPSAISHGLRRLRKLLNDPLFLKTPKGVVPTPRALQVAEPIANILTQVRRMVVAVEPFRPKTSNRTFTISAADALSAVFLPPLVEKLAVAAPNIDLTVLQMLPYRKGGPIERTWRPVLAEIDAGLVDIAVAPLDDVPARFNRRAMLKERFVVVMHAGHPFAEQPTLERYCTMRHVLVSFTGDRKGLIDETLEACGLARRVVLTVPNYTMALAAVAESDLIAAVPAVLAARQGPRFGLVSADLPIDTGHAPISVIAQKAVMADAGLTWMFEQVCEAVKTHYVEPSSQLPD</sequence>
<dbReference type="GO" id="GO:0003677">
    <property type="term" value="F:DNA binding"/>
    <property type="evidence" value="ECO:0007669"/>
    <property type="project" value="UniProtKB-KW"/>
</dbReference>
<dbReference type="InterPro" id="IPR000847">
    <property type="entry name" value="LysR_HTH_N"/>
</dbReference>
<dbReference type="SUPFAM" id="SSF46785">
    <property type="entry name" value="Winged helix' DNA-binding domain"/>
    <property type="match status" value="1"/>
</dbReference>
<dbReference type="PROSITE" id="PS50931">
    <property type="entry name" value="HTH_LYSR"/>
    <property type="match status" value="1"/>
</dbReference>
<reference evidence="8" key="1">
    <citation type="submission" date="2017-03" db="EMBL/GenBank/DDBJ databases">
        <authorList>
            <person name="Safronova V.I."/>
            <person name="Sazanova A.L."/>
            <person name="Chirak E.R."/>
        </authorList>
    </citation>
    <scope>NUCLEOTIDE SEQUENCE [LARGE SCALE GENOMIC DNA]</scope>
    <source>
        <strain evidence="8">Ach-343</strain>
    </source>
</reference>
<dbReference type="CDD" id="cd08417">
    <property type="entry name" value="PBP2_Nitroaromatics_like"/>
    <property type="match status" value="1"/>
</dbReference>
<evidence type="ECO:0000256" key="1">
    <source>
        <dbReference type="ARBA" id="ARBA00009437"/>
    </source>
</evidence>
<dbReference type="RefSeq" id="WP_111546751.1">
    <property type="nucleotide sequence ID" value="NZ_MZXV01000055.1"/>
</dbReference>
<keyword evidence="2" id="KW-0536">Nodulation</keyword>
<dbReference type="InterPro" id="IPR037402">
    <property type="entry name" value="YidZ_PBP2"/>
</dbReference>
<evidence type="ECO:0000313" key="8">
    <source>
        <dbReference type="Proteomes" id="UP000248616"/>
    </source>
</evidence>
<dbReference type="InterPro" id="IPR050389">
    <property type="entry name" value="LysR-type_TF"/>
</dbReference>
<keyword evidence="4" id="KW-0238">DNA-binding</keyword>
<dbReference type="Proteomes" id="UP000248616">
    <property type="component" value="Unassembled WGS sequence"/>
</dbReference>
<dbReference type="InterPro" id="IPR036390">
    <property type="entry name" value="WH_DNA-bd_sf"/>
</dbReference>
<dbReference type="InterPro" id="IPR005119">
    <property type="entry name" value="LysR_subst-bd"/>
</dbReference>
<evidence type="ECO:0000313" key="7">
    <source>
        <dbReference type="EMBL" id="PZV35852.1"/>
    </source>
</evidence>
<evidence type="ECO:0000256" key="5">
    <source>
        <dbReference type="ARBA" id="ARBA00023163"/>
    </source>
</evidence>